<comment type="similarity">
    <text evidence="3">Belongs to the CotF family.</text>
</comment>
<reference evidence="4 5" key="1">
    <citation type="submission" date="2020-07" db="EMBL/GenBank/DDBJ databases">
        <title>Characterization and genome sequencing of isolate MD1, a novel member within the family Lachnospiraceae.</title>
        <authorList>
            <person name="Rettenmaier R."/>
            <person name="Di Bello L."/>
            <person name="Zinser C."/>
            <person name="Scheitz K."/>
            <person name="Liebl W."/>
            <person name="Zverlov V."/>
        </authorList>
    </citation>
    <scope>NUCLEOTIDE SEQUENCE [LARGE SCALE GENOMIC DNA]</scope>
    <source>
        <strain evidence="4 5">MD1</strain>
    </source>
</reference>
<dbReference type="Gene3D" id="1.20.1260.10">
    <property type="match status" value="1"/>
</dbReference>
<evidence type="ECO:0000313" key="4">
    <source>
        <dbReference type="EMBL" id="MBB2183617.1"/>
    </source>
</evidence>
<evidence type="ECO:0000256" key="2">
    <source>
        <dbReference type="ARBA" id="ARBA00024325"/>
    </source>
</evidence>
<keyword evidence="1" id="KW-0749">Sporulation</keyword>
<protein>
    <submittedName>
        <fullName evidence="4">Spore coat protein</fullName>
    </submittedName>
</protein>
<dbReference type="GO" id="GO:0030435">
    <property type="term" value="P:sporulation resulting in formation of a cellular spore"/>
    <property type="evidence" value="ECO:0007669"/>
    <property type="project" value="UniProtKB-KW"/>
</dbReference>
<keyword evidence="4" id="KW-0946">Virion</keyword>
<keyword evidence="4" id="KW-0167">Capsid protein</keyword>
<dbReference type="AlphaFoldDB" id="A0A839K2L8"/>
<dbReference type="InterPro" id="IPR012347">
    <property type="entry name" value="Ferritin-like"/>
</dbReference>
<comment type="subcellular location">
    <subcellularLocation>
        <location evidence="2">Spore coat</location>
    </subcellularLocation>
</comment>
<evidence type="ECO:0000256" key="3">
    <source>
        <dbReference type="ARBA" id="ARBA00024344"/>
    </source>
</evidence>
<dbReference type="PANTHER" id="PTHR39183">
    <property type="entry name" value="SPORE COAT PROTEIN F-LIKE PROTEIN YHCQ"/>
    <property type="match status" value="1"/>
</dbReference>
<keyword evidence="5" id="KW-1185">Reference proteome</keyword>
<dbReference type="EMBL" id="JACEGA010000001">
    <property type="protein sequence ID" value="MBB2183617.1"/>
    <property type="molecule type" value="Genomic_DNA"/>
</dbReference>
<evidence type="ECO:0000313" key="5">
    <source>
        <dbReference type="Proteomes" id="UP000574276"/>
    </source>
</evidence>
<accession>A0A839K2L8</accession>
<name>A0A839K2L8_9FIRM</name>
<dbReference type="InterPro" id="IPR012851">
    <property type="entry name" value="Spore_coat_CotF-like"/>
</dbReference>
<comment type="caution">
    <text evidence="4">The sequence shown here is derived from an EMBL/GenBank/DDBJ whole genome shotgun (WGS) entry which is preliminary data.</text>
</comment>
<dbReference type="PANTHER" id="PTHR39183:SF1">
    <property type="entry name" value="SPORE COAT PROTEIN F-LIKE PROTEIN YHCQ"/>
    <property type="match status" value="1"/>
</dbReference>
<proteinExistence type="inferred from homology"/>
<gene>
    <name evidence="4" type="ORF">H0486_12110</name>
</gene>
<sequence>MATIIQNMAGMSEMTEQIIATDLLLASKSAIKNYAAAITEATSPEVTKTLRKQLDDAINAHGRISTYMMNKGYYNAFDPKDQLNKVKEASETVMNIN</sequence>
<dbReference type="Proteomes" id="UP000574276">
    <property type="component" value="Unassembled WGS sequence"/>
</dbReference>
<dbReference type="Pfam" id="PF07875">
    <property type="entry name" value="Coat_F"/>
    <property type="match status" value="1"/>
</dbReference>
<dbReference type="RefSeq" id="WP_228353250.1">
    <property type="nucleotide sequence ID" value="NZ_JACEGA010000001.1"/>
</dbReference>
<organism evidence="4 5">
    <name type="scientific">Variimorphobacter saccharofermentans</name>
    <dbReference type="NCBI Taxonomy" id="2755051"/>
    <lineage>
        <taxon>Bacteria</taxon>
        <taxon>Bacillati</taxon>
        <taxon>Bacillota</taxon>
        <taxon>Clostridia</taxon>
        <taxon>Lachnospirales</taxon>
        <taxon>Lachnospiraceae</taxon>
        <taxon>Variimorphobacter</taxon>
    </lineage>
</organism>
<evidence type="ECO:0000256" key="1">
    <source>
        <dbReference type="ARBA" id="ARBA00022969"/>
    </source>
</evidence>